<feature type="region of interest" description="Disordered" evidence="1">
    <location>
        <begin position="127"/>
        <end position="146"/>
    </location>
</feature>
<dbReference type="EMBL" id="JBHGVX010000001">
    <property type="protein sequence ID" value="KAL1799673.1"/>
    <property type="molecule type" value="Genomic_DNA"/>
</dbReference>
<protein>
    <recommendedName>
        <fullName evidence="4">Shugoshin C-terminal domain-containing protein</fullName>
    </recommendedName>
</protein>
<feature type="compositionally biased region" description="Low complexity" evidence="1">
    <location>
        <begin position="390"/>
        <end position="404"/>
    </location>
</feature>
<name>A0ABR3UTC7_9PLEO</name>
<feature type="region of interest" description="Disordered" evidence="1">
    <location>
        <begin position="388"/>
        <end position="580"/>
    </location>
</feature>
<feature type="compositionally biased region" description="Basic and acidic residues" evidence="1">
    <location>
        <begin position="550"/>
        <end position="573"/>
    </location>
</feature>
<feature type="compositionally biased region" description="Low complexity" evidence="1">
    <location>
        <begin position="485"/>
        <end position="500"/>
    </location>
</feature>
<accession>A0ABR3UTC7</accession>
<comment type="caution">
    <text evidence="2">The sequence shown here is derived from an EMBL/GenBank/DDBJ whole genome shotgun (WGS) entry which is preliminary data.</text>
</comment>
<keyword evidence="3" id="KW-1185">Reference proteome</keyword>
<sequence>MSRQKMAPVTVYVLKKDRMALLDDITDILKKERLILSSRCVDRLEDCLMAKLEPTLIPHDRNDPDRAINMAQSARLRKIKAQGPMRLEKRPTASNRITKSDRNTHSLPQSLFGHFGPPRNLHESFVDHRGKYPDSAPESEDGAEDEDEALAIVEAAKHRVESCDKPSTVSHNHFDQQFSVHKSMVSGINIASEDKISGAAGARASKKKTNTYLTARPPSKRTAFEHPPEDTTSSFYFPNTCLAFSQILPNVDQSAYSKPADMKKRADALVKKEPVDFNKNDCPTFGSRESVHSQTSNVNPAPKTVKTEAKQVAAVGHQPEGTLASVETVMTNPERTDVIAGDEKMDRIQASHGVDIGMGLAGVKNASPHSPILTITITEDTAAVAIPDTQNSTQSSSSSVSQSSFEHAQEQQDTPDTTFLSQSQDALTKSQVPTMTQDIDLKDLLQPSNPSVAGRKKKALKASKEADPVEINPRRSARLADKPKPTSTTTATKAPKAPKSTAEDALAQPPVLQSGRKRGRKDVGGQNESDGEEEEEYNGGRRKKVLSKPVVEKQRETWSKETKRGGHGRDRRTALGRHGL</sequence>
<organism evidence="2 3">
    <name type="scientific">Alternaria dauci</name>
    <dbReference type="NCBI Taxonomy" id="48095"/>
    <lineage>
        <taxon>Eukaryota</taxon>
        <taxon>Fungi</taxon>
        <taxon>Dikarya</taxon>
        <taxon>Ascomycota</taxon>
        <taxon>Pezizomycotina</taxon>
        <taxon>Dothideomycetes</taxon>
        <taxon>Pleosporomycetidae</taxon>
        <taxon>Pleosporales</taxon>
        <taxon>Pleosporineae</taxon>
        <taxon>Pleosporaceae</taxon>
        <taxon>Alternaria</taxon>
        <taxon>Alternaria sect. Porri</taxon>
    </lineage>
</organism>
<proteinExistence type="predicted"/>
<feature type="region of interest" description="Disordered" evidence="1">
    <location>
        <begin position="284"/>
        <end position="303"/>
    </location>
</feature>
<gene>
    <name evidence="2" type="ORF">ACET3X_000015</name>
</gene>
<dbReference type="Proteomes" id="UP001578633">
    <property type="component" value="Chromosome 1"/>
</dbReference>
<evidence type="ECO:0000313" key="2">
    <source>
        <dbReference type="EMBL" id="KAL1799673.1"/>
    </source>
</evidence>
<reference evidence="2 3" key="1">
    <citation type="submission" date="2024-09" db="EMBL/GenBank/DDBJ databases">
        <title>T2T genomes of carrot and Alternaria dauci and their utility for understanding host-pathogen interaction during carrot leaf blight disease.</title>
        <authorList>
            <person name="Liu W."/>
            <person name="Xu S."/>
            <person name="Ou C."/>
            <person name="Liu X."/>
            <person name="Zhuang F."/>
            <person name="Deng X.W."/>
        </authorList>
    </citation>
    <scope>NUCLEOTIDE SEQUENCE [LARGE SCALE GENOMIC DNA]</scope>
    <source>
        <strain evidence="2 3">A2016</strain>
    </source>
</reference>
<evidence type="ECO:0000313" key="3">
    <source>
        <dbReference type="Proteomes" id="UP001578633"/>
    </source>
</evidence>
<evidence type="ECO:0008006" key="4">
    <source>
        <dbReference type="Google" id="ProtNLM"/>
    </source>
</evidence>
<dbReference type="GeneID" id="96080337"/>
<feature type="compositionally biased region" description="Polar residues" evidence="1">
    <location>
        <begin position="411"/>
        <end position="437"/>
    </location>
</feature>
<feature type="compositionally biased region" description="Acidic residues" evidence="1">
    <location>
        <begin position="137"/>
        <end position="146"/>
    </location>
</feature>
<dbReference type="RefSeq" id="XP_069310257.1">
    <property type="nucleotide sequence ID" value="XM_069446787.1"/>
</dbReference>
<evidence type="ECO:0000256" key="1">
    <source>
        <dbReference type="SAM" id="MobiDB-lite"/>
    </source>
</evidence>